<dbReference type="Proteomes" id="UP000003082">
    <property type="component" value="Unassembled WGS sequence"/>
</dbReference>
<evidence type="ECO:0000313" key="1">
    <source>
        <dbReference type="EMBL" id="EEF13912.1"/>
    </source>
</evidence>
<name>B9D279_CAMRE</name>
<evidence type="ECO:0000313" key="2">
    <source>
        <dbReference type="Proteomes" id="UP000003082"/>
    </source>
</evidence>
<proteinExistence type="predicted"/>
<reference evidence="1 2" key="1">
    <citation type="submission" date="2008-08" db="EMBL/GenBank/DDBJ databases">
        <authorList>
            <person name="Madupu R."/>
            <person name="Durkin A.S."/>
            <person name="Torralba M."/>
            <person name="Methe B."/>
            <person name="Sutton G.G."/>
            <person name="Strausberg R.L."/>
            <person name="Nelson K.E."/>
        </authorList>
    </citation>
    <scope>NUCLEOTIDE SEQUENCE [LARGE SCALE GENOMIC DNA]</scope>
    <source>
        <strain evidence="1 2">RM3267</strain>
    </source>
</reference>
<dbReference type="EMBL" id="ACFU01000012">
    <property type="protein sequence ID" value="EEF13912.1"/>
    <property type="molecule type" value="Genomic_DNA"/>
</dbReference>
<protein>
    <submittedName>
        <fullName evidence="1">Uncharacterized protein</fullName>
    </submittedName>
</protein>
<gene>
    <name evidence="1" type="ORF">CAMRE0001_2921</name>
</gene>
<keyword evidence="2" id="KW-1185">Reference proteome</keyword>
<sequence length="54" mass="6329">MLKKLLRRLILRAVFKLNLGFCCFVKFARAAKFERAELNLIKTTGLSRLCIFPR</sequence>
<dbReference type="AlphaFoldDB" id="B9D279"/>
<accession>B9D279</accession>
<comment type="caution">
    <text evidence="1">The sequence shown here is derived from an EMBL/GenBank/DDBJ whole genome shotgun (WGS) entry which is preliminary data.</text>
</comment>
<organism evidence="1 2">
    <name type="scientific">Campylobacter rectus RM3267</name>
    <dbReference type="NCBI Taxonomy" id="553218"/>
    <lineage>
        <taxon>Bacteria</taxon>
        <taxon>Pseudomonadati</taxon>
        <taxon>Campylobacterota</taxon>
        <taxon>Epsilonproteobacteria</taxon>
        <taxon>Campylobacterales</taxon>
        <taxon>Campylobacteraceae</taxon>
        <taxon>Campylobacter</taxon>
    </lineage>
</organism>